<dbReference type="EMBL" id="JAUSUQ010000001">
    <property type="protein sequence ID" value="MDQ0337367.1"/>
    <property type="molecule type" value="Genomic_DNA"/>
</dbReference>
<dbReference type="Pfam" id="PF00501">
    <property type="entry name" value="AMP-binding"/>
    <property type="match status" value="1"/>
</dbReference>
<dbReference type="PROSITE" id="PS00455">
    <property type="entry name" value="AMP_BINDING"/>
    <property type="match status" value="1"/>
</dbReference>
<name>A0ABU0CQS9_9BACI</name>
<dbReference type="GO" id="GO:0004467">
    <property type="term" value="F:long-chain fatty acid-CoA ligase activity"/>
    <property type="evidence" value="ECO:0007669"/>
    <property type="project" value="UniProtKB-EC"/>
</dbReference>
<dbReference type="PANTHER" id="PTHR43201">
    <property type="entry name" value="ACYL-COA SYNTHETASE"/>
    <property type="match status" value="1"/>
</dbReference>
<keyword evidence="2 5" id="KW-0436">Ligase</keyword>
<dbReference type="Gene3D" id="3.30.300.30">
    <property type="match status" value="1"/>
</dbReference>
<comment type="similarity">
    <text evidence="1">Belongs to the ATP-dependent AMP-binding enzyme family.</text>
</comment>
<gene>
    <name evidence="5" type="ORF">J2S00_000137</name>
</gene>
<keyword evidence="6" id="KW-1185">Reference proteome</keyword>
<dbReference type="Proteomes" id="UP001232445">
    <property type="component" value="Unassembled WGS sequence"/>
</dbReference>
<dbReference type="InterPro" id="IPR025110">
    <property type="entry name" value="AMP-bd_C"/>
</dbReference>
<proteinExistence type="inferred from homology"/>
<dbReference type="SUPFAM" id="SSF56801">
    <property type="entry name" value="Acetyl-CoA synthetase-like"/>
    <property type="match status" value="1"/>
</dbReference>
<dbReference type="Pfam" id="PF13193">
    <property type="entry name" value="AMP-binding_C"/>
    <property type="match status" value="1"/>
</dbReference>
<feature type="domain" description="AMP-binding enzyme C-terminal" evidence="4">
    <location>
        <begin position="439"/>
        <end position="513"/>
    </location>
</feature>
<organism evidence="5 6">
    <name type="scientific">Caldalkalibacillus uzonensis</name>
    <dbReference type="NCBI Taxonomy" id="353224"/>
    <lineage>
        <taxon>Bacteria</taxon>
        <taxon>Bacillati</taxon>
        <taxon>Bacillota</taxon>
        <taxon>Bacilli</taxon>
        <taxon>Bacillales</taxon>
        <taxon>Bacillaceae</taxon>
        <taxon>Caldalkalibacillus</taxon>
    </lineage>
</organism>
<evidence type="ECO:0000256" key="2">
    <source>
        <dbReference type="ARBA" id="ARBA00022598"/>
    </source>
</evidence>
<dbReference type="InterPro" id="IPR045851">
    <property type="entry name" value="AMP-bd_C_sf"/>
</dbReference>
<evidence type="ECO:0000256" key="1">
    <source>
        <dbReference type="ARBA" id="ARBA00006432"/>
    </source>
</evidence>
<dbReference type="InterPro" id="IPR000873">
    <property type="entry name" value="AMP-dep_synth/lig_dom"/>
</dbReference>
<feature type="domain" description="AMP-dependent synthetase/ligase" evidence="3">
    <location>
        <begin position="28"/>
        <end position="389"/>
    </location>
</feature>
<evidence type="ECO:0000313" key="5">
    <source>
        <dbReference type="EMBL" id="MDQ0337367.1"/>
    </source>
</evidence>
<evidence type="ECO:0000313" key="6">
    <source>
        <dbReference type="Proteomes" id="UP001232445"/>
    </source>
</evidence>
<dbReference type="PANTHER" id="PTHR43201:SF5">
    <property type="entry name" value="MEDIUM-CHAIN ACYL-COA LIGASE ACSF2, MITOCHONDRIAL"/>
    <property type="match status" value="1"/>
</dbReference>
<dbReference type="EC" id="6.2.1.3" evidence="5"/>
<evidence type="ECO:0000259" key="3">
    <source>
        <dbReference type="Pfam" id="PF00501"/>
    </source>
</evidence>
<dbReference type="RefSeq" id="WP_307334422.1">
    <property type="nucleotide sequence ID" value="NZ_JAUSUQ010000001.1"/>
</dbReference>
<comment type="caution">
    <text evidence="5">The sequence shown here is derived from an EMBL/GenBank/DDBJ whole genome shotgun (WGS) entry which is preliminary data.</text>
</comment>
<dbReference type="Gene3D" id="3.40.50.12780">
    <property type="entry name" value="N-terminal domain of ligase-like"/>
    <property type="match status" value="1"/>
</dbReference>
<dbReference type="InterPro" id="IPR042099">
    <property type="entry name" value="ANL_N_sf"/>
</dbReference>
<evidence type="ECO:0000259" key="4">
    <source>
        <dbReference type="Pfam" id="PF13193"/>
    </source>
</evidence>
<sequence length="523" mass="58795">MKMDLETHFGRNVYVYPERPGNIADMLFESAQKYQDKVALVSNDHRLSYGDFWVRSEHIAGNLQKQYGIFKGDRIAVLLGNSIEFALIVFACARLGAILVPLNTRLQEKELKHMILNSKPKAIFVDEEFVPKMNTLKNEVNQLNAHYFLIGKETSSDYLSFKQLEQQSQLDTVSVHEDDPFFLMYTSGTTGLPKGALGTHLGVIHSVLSYENVLKTNALTKTLIAVPLFHVTGLIGQLIHMVRVGGTSVLMRRYKTDPFLELISKEKISFLFNVPSIYIMMMSSEQFRLHEYSSVTCIAYGGASMPTEAIFKLRKYFPHAHLHNCYGATETSSPTTIMPQKYDDSKLASVGKPVPGAELKIVNEDGEEQPLGEEGELLIKGPMVIGGYWKNKQANKAAFVEGYWRSGDMAKIDEDGFVYILDRKKDMINRGGEKVYSIEVENVLHQHPDILEAAVIGIPHPIYGEVVKAFVVTNNKLLSEDNIKEFVSEKLADYKVPAKIEFLSQLPRNPGGKVLKHTLKNAQ</sequence>
<reference evidence="5 6" key="1">
    <citation type="submission" date="2023-07" db="EMBL/GenBank/DDBJ databases">
        <title>Genomic Encyclopedia of Type Strains, Phase IV (KMG-IV): sequencing the most valuable type-strain genomes for metagenomic binning, comparative biology and taxonomic classification.</title>
        <authorList>
            <person name="Goeker M."/>
        </authorList>
    </citation>
    <scope>NUCLEOTIDE SEQUENCE [LARGE SCALE GENOMIC DNA]</scope>
    <source>
        <strain evidence="5 6">DSM 17740</strain>
    </source>
</reference>
<dbReference type="InterPro" id="IPR020845">
    <property type="entry name" value="AMP-binding_CS"/>
</dbReference>
<protein>
    <submittedName>
        <fullName evidence="5">Long-chain acyl-CoA synthetase</fullName>
        <ecNumber evidence="5">6.2.1.3</ecNumber>
    </submittedName>
</protein>
<accession>A0ABU0CQS9</accession>